<keyword evidence="1" id="KW-0732">Signal</keyword>
<feature type="chain" id="PRO_5040929261" description="Sel1 repeat family protein" evidence="1">
    <location>
        <begin position="24"/>
        <end position="327"/>
    </location>
</feature>
<dbReference type="SUPFAM" id="SSF81901">
    <property type="entry name" value="HCP-like"/>
    <property type="match status" value="1"/>
</dbReference>
<dbReference type="InterPro" id="IPR006597">
    <property type="entry name" value="Sel1-like"/>
</dbReference>
<dbReference type="Proteomes" id="UP001139701">
    <property type="component" value="Unassembled WGS sequence"/>
</dbReference>
<accession>A0A9X2B5Q1</accession>
<reference evidence="2" key="1">
    <citation type="submission" date="2022-02" db="EMBL/GenBank/DDBJ databases">
        <title>Acinetobacter A3.8 sp. nov., isolated from Sediment (Zhairuo Island).</title>
        <authorList>
            <person name="Zheng K."/>
        </authorList>
    </citation>
    <scope>NUCLEOTIDE SEQUENCE</scope>
    <source>
        <strain evidence="2">A3.8</strain>
    </source>
</reference>
<dbReference type="Pfam" id="PF08238">
    <property type="entry name" value="Sel1"/>
    <property type="match status" value="6"/>
</dbReference>
<dbReference type="PANTHER" id="PTHR11102">
    <property type="entry name" value="SEL-1-LIKE PROTEIN"/>
    <property type="match status" value="1"/>
</dbReference>
<evidence type="ECO:0000256" key="1">
    <source>
        <dbReference type="SAM" id="SignalP"/>
    </source>
</evidence>
<name>A0A9X2B5Q1_9GAMM</name>
<feature type="signal peptide" evidence="1">
    <location>
        <begin position="1"/>
        <end position="23"/>
    </location>
</feature>
<dbReference type="AlphaFoldDB" id="A0A9X2B5Q1"/>
<dbReference type="InterPro" id="IPR011990">
    <property type="entry name" value="TPR-like_helical_dom_sf"/>
</dbReference>
<proteinExistence type="predicted"/>
<comment type="caution">
    <text evidence="2">The sequence shown here is derived from an EMBL/GenBank/DDBJ whole genome shotgun (WGS) entry which is preliminary data.</text>
</comment>
<evidence type="ECO:0000313" key="3">
    <source>
        <dbReference type="Proteomes" id="UP001139701"/>
    </source>
</evidence>
<dbReference type="InterPro" id="IPR050767">
    <property type="entry name" value="Sel1_AlgK"/>
</dbReference>
<dbReference type="PANTHER" id="PTHR11102:SF160">
    <property type="entry name" value="ERAD-ASSOCIATED E3 UBIQUITIN-PROTEIN LIGASE COMPONENT HRD3"/>
    <property type="match status" value="1"/>
</dbReference>
<dbReference type="Gene3D" id="1.25.40.10">
    <property type="entry name" value="Tetratricopeptide repeat domain"/>
    <property type="match status" value="1"/>
</dbReference>
<keyword evidence="3" id="KW-1185">Reference proteome</keyword>
<dbReference type="EMBL" id="JAKUML010000004">
    <property type="protein sequence ID" value="MCJ8145986.1"/>
    <property type="molecule type" value="Genomic_DNA"/>
</dbReference>
<dbReference type="RefSeq" id="WP_241570686.1">
    <property type="nucleotide sequence ID" value="NZ_JAKUML010000004.1"/>
</dbReference>
<gene>
    <name evidence="2" type="ORF">MKI79_03520</name>
</gene>
<protein>
    <recommendedName>
        <fullName evidence="4">Sel1 repeat family protein</fullName>
    </recommendedName>
</protein>
<evidence type="ECO:0008006" key="4">
    <source>
        <dbReference type="Google" id="ProtNLM"/>
    </source>
</evidence>
<dbReference type="SMART" id="SM00671">
    <property type="entry name" value="SEL1"/>
    <property type="match status" value="5"/>
</dbReference>
<organism evidence="2 3">
    <name type="scientific">Acinetobacter sedimenti</name>
    <dbReference type="NCBI Taxonomy" id="2919922"/>
    <lineage>
        <taxon>Bacteria</taxon>
        <taxon>Pseudomonadati</taxon>
        <taxon>Pseudomonadota</taxon>
        <taxon>Gammaproteobacteria</taxon>
        <taxon>Moraxellales</taxon>
        <taxon>Moraxellaceae</taxon>
        <taxon>Acinetobacter</taxon>
    </lineage>
</organism>
<sequence>MNKLKRTLVIASFAVLGSSNIWAESSSLFESRMKLAEQGDTTAQYNVGNMYAQGMFVKPDLNQAIKWLEKSAQNGHIEAQYTLATLYKSDAFQGSKLKDSFIWMQTAANNNHKSAQHYLGHFYETDKVVPINNQLAFQWFSKAANQGDSESKRHIGMMYYDGRGVDKDHKKAFEWVKKSASDHNYKAQLTLASMYQQGIGTNSNIQLAFDTLNQTDERNRDDKLLEAMSALAKIGSADAQNFIGDFAWNTYKSNFKSAITEDDNELRQIKMDSLQGIKNSALYWYEEAAQQKHPKAIASLSKINAEKAKLSAEVDAIVQGLENSESK</sequence>
<evidence type="ECO:0000313" key="2">
    <source>
        <dbReference type="EMBL" id="MCJ8145986.1"/>
    </source>
</evidence>